<protein>
    <recommendedName>
        <fullName evidence="11">Stress response kinase A</fullName>
        <ecNumber evidence="11">2.7.11.1</ecNumber>
    </recommendedName>
    <alternativeName>
        <fullName evidence="11">Serine/threonine-protein kinase SrkA</fullName>
    </alternativeName>
</protein>
<evidence type="ECO:0000256" key="3">
    <source>
        <dbReference type="ARBA" id="ARBA00022553"/>
    </source>
</evidence>
<accession>A0A9X1YGC0</accession>
<organism evidence="13 14">
    <name type="scientific">Scleromatobacter humisilvae</name>
    <dbReference type="NCBI Taxonomy" id="2897159"/>
    <lineage>
        <taxon>Bacteria</taxon>
        <taxon>Pseudomonadati</taxon>
        <taxon>Pseudomonadota</taxon>
        <taxon>Betaproteobacteria</taxon>
        <taxon>Burkholderiales</taxon>
        <taxon>Sphaerotilaceae</taxon>
        <taxon>Scleromatobacter</taxon>
    </lineage>
</organism>
<evidence type="ECO:0000256" key="9">
    <source>
        <dbReference type="ARBA" id="ARBA00022842"/>
    </source>
</evidence>
<dbReference type="PANTHER" id="PTHR39573">
    <property type="entry name" value="STRESS RESPONSE KINASE A"/>
    <property type="match status" value="1"/>
</dbReference>
<dbReference type="InterPro" id="IPR002575">
    <property type="entry name" value="Aminoglycoside_PTrfase"/>
</dbReference>
<dbReference type="RefSeq" id="WP_275680937.1">
    <property type="nucleotide sequence ID" value="NZ_JAJLJH010000001.1"/>
</dbReference>
<keyword evidence="8 11" id="KW-0067">ATP-binding</keyword>
<evidence type="ECO:0000313" key="14">
    <source>
        <dbReference type="Proteomes" id="UP001139353"/>
    </source>
</evidence>
<reference evidence="13" key="1">
    <citation type="submission" date="2021-11" db="EMBL/GenBank/DDBJ databases">
        <title>BS-T2-15 a new species belonging to the Comamonadaceae family isolated from the soil of a French oak forest.</title>
        <authorList>
            <person name="Mieszkin S."/>
            <person name="Alain K."/>
        </authorList>
    </citation>
    <scope>NUCLEOTIDE SEQUENCE</scope>
    <source>
        <strain evidence="13">BS-T2-15</strain>
    </source>
</reference>
<comment type="cofactor">
    <cofactor evidence="11">
        <name>Mg(2+)</name>
        <dbReference type="ChEBI" id="CHEBI:18420"/>
    </cofactor>
</comment>
<feature type="binding site" evidence="11">
    <location>
        <position position="237"/>
    </location>
    <ligand>
        <name>Mg(2+)</name>
        <dbReference type="ChEBI" id="CHEBI:18420"/>
    </ligand>
</feature>
<proteinExistence type="inferred from homology"/>
<feature type="binding site" evidence="11">
    <location>
        <position position="253"/>
    </location>
    <ligand>
        <name>Mg(2+)</name>
        <dbReference type="ChEBI" id="CHEBI:18420"/>
    </ligand>
</feature>
<dbReference type="SUPFAM" id="SSF56112">
    <property type="entry name" value="Protein kinase-like (PK-like)"/>
    <property type="match status" value="1"/>
</dbReference>
<name>A0A9X1YGC0_9BURK</name>
<dbReference type="PANTHER" id="PTHR39573:SF1">
    <property type="entry name" value="STRESS RESPONSE KINASE A"/>
    <property type="match status" value="1"/>
</dbReference>
<evidence type="ECO:0000256" key="10">
    <source>
        <dbReference type="ARBA" id="ARBA00023016"/>
    </source>
</evidence>
<feature type="domain" description="Aminoglycoside phosphotransferase" evidence="12">
    <location>
        <begin position="36"/>
        <end position="294"/>
    </location>
</feature>
<keyword evidence="4 11" id="KW-0808">Transferase</keyword>
<comment type="catalytic activity">
    <reaction evidence="11">
        <text>L-seryl-[protein] + ATP = O-phospho-L-seryl-[protein] + ADP + H(+)</text>
        <dbReference type="Rhea" id="RHEA:17989"/>
        <dbReference type="Rhea" id="RHEA-COMP:9863"/>
        <dbReference type="Rhea" id="RHEA-COMP:11604"/>
        <dbReference type="ChEBI" id="CHEBI:15378"/>
        <dbReference type="ChEBI" id="CHEBI:29999"/>
        <dbReference type="ChEBI" id="CHEBI:30616"/>
        <dbReference type="ChEBI" id="CHEBI:83421"/>
        <dbReference type="ChEBI" id="CHEBI:456216"/>
        <dbReference type="EC" id="2.7.11.1"/>
    </reaction>
</comment>
<comment type="caution">
    <text evidence="13">The sequence shown here is derived from an EMBL/GenBank/DDBJ whole genome shotgun (WGS) entry which is preliminary data.</text>
</comment>
<evidence type="ECO:0000313" key="13">
    <source>
        <dbReference type="EMBL" id="MCK9684915.1"/>
    </source>
</evidence>
<comment type="subcellular location">
    <subcellularLocation>
        <location evidence="11">Cytoplasm</location>
    </subcellularLocation>
</comment>
<comment type="function">
    <text evidence="11">A protein kinase that phosphorylates Ser and Thr residues. Probably acts to suppress the effects of stress linked to accumulation of reactive oxygen species. Probably involved in the extracytoplasmic stress response.</text>
</comment>
<evidence type="ECO:0000256" key="2">
    <source>
        <dbReference type="ARBA" id="ARBA00022527"/>
    </source>
</evidence>
<feature type="active site" description="Proton acceptor" evidence="11">
    <location>
        <position position="232"/>
    </location>
</feature>
<keyword evidence="2 11" id="KW-0723">Serine/threonine-protein kinase</keyword>
<keyword evidence="3 11" id="KW-0597">Phosphoprotein</keyword>
<feature type="site" description="ATP" evidence="11">
    <location>
        <position position="38"/>
    </location>
</feature>
<evidence type="ECO:0000256" key="11">
    <source>
        <dbReference type="HAMAP-Rule" id="MF_01497"/>
    </source>
</evidence>
<gene>
    <name evidence="11" type="primary">srkA</name>
    <name evidence="13" type="ORF">LPC04_04250</name>
</gene>
<dbReference type="Gene3D" id="3.30.200.70">
    <property type="match status" value="1"/>
</dbReference>
<keyword evidence="9 11" id="KW-0460">Magnesium</keyword>
<dbReference type="GO" id="GO:0000287">
    <property type="term" value="F:magnesium ion binding"/>
    <property type="evidence" value="ECO:0007669"/>
    <property type="project" value="UniProtKB-UniRule"/>
</dbReference>
<keyword evidence="1 11" id="KW-0963">Cytoplasm</keyword>
<dbReference type="Proteomes" id="UP001139353">
    <property type="component" value="Unassembled WGS sequence"/>
</dbReference>
<evidence type="ECO:0000256" key="7">
    <source>
        <dbReference type="ARBA" id="ARBA00022777"/>
    </source>
</evidence>
<comment type="similarity">
    <text evidence="11">Belongs to the SrkA/RdoA protein kinase family.</text>
</comment>
<dbReference type="EMBL" id="JAJLJH010000001">
    <property type="protein sequence ID" value="MCK9684915.1"/>
    <property type="molecule type" value="Genomic_DNA"/>
</dbReference>
<dbReference type="Gene3D" id="1.20.1270.170">
    <property type="match status" value="1"/>
</dbReference>
<dbReference type="GO" id="GO:0005737">
    <property type="term" value="C:cytoplasm"/>
    <property type="evidence" value="ECO:0007669"/>
    <property type="project" value="UniProtKB-SubCell"/>
</dbReference>
<evidence type="ECO:0000256" key="6">
    <source>
        <dbReference type="ARBA" id="ARBA00022741"/>
    </source>
</evidence>
<dbReference type="GO" id="GO:0004674">
    <property type="term" value="F:protein serine/threonine kinase activity"/>
    <property type="evidence" value="ECO:0007669"/>
    <property type="project" value="UniProtKB-UniRule"/>
</dbReference>
<dbReference type="GO" id="GO:0005524">
    <property type="term" value="F:ATP binding"/>
    <property type="evidence" value="ECO:0007669"/>
    <property type="project" value="UniProtKB-UniRule"/>
</dbReference>
<dbReference type="HAMAP" id="MF_01497">
    <property type="entry name" value="SrkA_kinase"/>
    <property type="match status" value="1"/>
</dbReference>
<dbReference type="EC" id="2.7.11.1" evidence="11"/>
<evidence type="ECO:0000256" key="5">
    <source>
        <dbReference type="ARBA" id="ARBA00022723"/>
    </source>
</evidence>
<evidence type="ECO:0000256" key="4">
    <source>
        <dbReference type="ARBA" id="ARBA00022679"/>
    </source>
</evidence>
<evidence type="ECO:0000256" key="1">
    <source>
        <dbReference type="ARBA" id="ARBA00022490"/>
    </source>
</evidence>
<sequence>MTAFADRAPYARLTPHQMLDALAAAGFPITGGLIQLNSYENRVVQAALEGGDAVVAKFYRPRRWNDAQILEEHQFARELDADDLPIAAPLVLASPHANASLALVGDPPTLGHWQPEVDPDDDDRTPSPVYRFGVAPRRAGRAPELENPHTLAWLGRLLGRMHTVGARRPFEHRRTLDCDTYGTQAIDRVERSDLLTRAQSATWLAVARQAVDAARRAFDGVVGRRSIRLHGDCHPGNILWREEGDFAGPLFVDLDDACMGPAVQDLWMLLSGDRDAMQGQLSHVLNGYRAFMDFNTAELALIEPLRALRMIHHSAWIADRWDDPAFPAAFPWFGTPAYWDQQTTQLREQLEHMTLEPLRAF</sequence>
<dbReference type="Pfam" id="PF01636">
    <property type="entry name" value="APH"/>
    <property type="match status" value="1"/>
</dbReference>
<dbReference type="NCBIfam" id="NF008738">
    <property type="entry name" value="PRK11768.1"/>
    <property type="match status" value="1"/>
</dbReference>
<feature type="active site" evidence="11">
    <location>
        <position position="253"/>
    </location>
</feature>
<evidence type="ECO:0000259" key="12">
    <source>
        <dbReference type="Pfam" id="PF01636"/>
    </source>
</evidence>
<keyword evidence="5 11" id="KW-0479">Metal-binding</keyword>
<evidence type="ECO:0000256" key="8">
    <source>
        <dbReference type="ARBA" id="ARBA00022840"/>
    </source>
</evidence>
<dbReference type="AlphaFoldDB" id="A0A9X1YGC0"/>
<dbReference type="InterPro" id="IPR011009">
    <property type="entry name" value="Kinase-like_dom_sf"/>
</dbReference>
<dbReference type="Gene3D" id="1.10.510.10">
    <property type="entry name" value="Transferase(Phosphotransferase) domain 1"/>
    <property type="match status" value="1"/>
</dbReference>
<comment type="subunit">
    <text evidence="11">Monomer.</text>
</comment>
<keyword evidence="10 11" id="KW-0346">Stress response</keyword>
<keyword evidence="7 11" id="KW-0418">Kinase</keyword>
<comment type="catalytic activity">
    <reaction evidence="11">
        <text>L-threonyl-[protein] + ATP = O-phospho-L-threonyl-[protein] + ADP + H(+)</text>
        <dbReference type="Rhea" id="RHEA:46608"/>
        <dbReference type="Rhea" id="RHEA-COMP:11060"/>
        <dbReference type="Rhea" id="RHEA-COMP:11605"/>
        <dbReference type="ChEBI" id="CHEBI:15378"/>
        <dbReference type="ChEBI" id="CHEBI:30013"/>
        <dbReference type="ChEBI" id="CHEBI:30616"/>
        <dbReference type="ChEBI" id="CHEBI:61977"/>
        <dbReference type="ChEBI" id="CHEBI:456216"/>
        <dbReference type="EC" id="2.7.11.1"/>
    </reaction>
</comment>
<dbReference type="InterPro" id="IPR032882">
    <property type="entry name" value="SrkA/RdoA"/>
</dbReference>
<keyword evidence="14" id="KW-1185">Reference proteome</keyword>
<keyword evidence="6 11" id="KW-0547">Nucleotide-binding</keyword>